<comment type="caution">
    <text evidence="1">The sequence shown here is derived from an EMBL/GenBank/DDBJ whole genome shotgun (WGS) entry which is preliminary data.</text>
</comment>
<gene>
    <name evidence="1" type="ORF">N3K66_006161</name>
</gene>
<dbReference type="Proteomes" id="UP001163324">
    <property type="component" value="Chromosome 5"/>
</dbReference>
<keyword evidence="2" id="KW-1185">Reference proteome</keyword>
<sequence>MPEPSGIPTPPDTCSMAMAPEGPLESSSSSTTLSPTLSATAITTPPTPMTASMHSAFSPPMEYFPPVPQSAPSVACSTDWSSPVPVPASAAAAAAAATRGGGCTSCTSCLDVQHHRPADGSMQHQQHHQPHQQSGCCCDCGAAAMPSRSHIPHYAPPWHDGGSIMYSGTGSDPGMNLVGGGQFTPPQPPVPPSSHRLHHSSSRGKMNGGMHQHFNGAHQPVPIPMPASGFGCSHTYRPQPSQPHGYGPTGSSPRYEQVPLMRSPTMSAAASQSPPAGYGMQQIVNPESPAYQQFALVPVSELMYLHSNCGNMGHHQPGMPYQMPRYGYQP</sequence>
<name>A0ACC0V1Q0_9HYPO</name>
<dbReference type="EMBL" id="CM047944">
    <property type="protein sequence ID" value="KAI9899700.1"/>
    <property type="molecule type" value="Genomic_DNA"/>
</dbReference>
<accession>A0ACC0V1Q0</accession>
<evidence type="ECO:0000313" key="1">
    <source>
        <dbReference type="EMBL" id="KAI9899700.1"/>
    </source>
</evidence>
<proteinExistence type="predicted"/>
<protein>
    <submittedName>
        <fullName evidence="1">Uncharacterized protein</fullName>
    </submittedName>
</protein>
<evidence type="ECO:0000313" key="2">
    <source>
        <dbReference type="Proteomes" id="UP001163324"/>
    </source>
</evidence>
<organism evidence="1 2">
    <name type="scientific">Trichothecium roseum</name>
    <dbReference type="NCBI Taxonomy" id="47278"/>
    <lineage>
        <taxon>Eukaryota</taxon>
        <taxon>Fungi</taxon>
        <taxon>Dikarya</taxon>
        <taxon>Ascomycota</taxon>
        <taxon>Pezizomycotina</taxon>
        <taxon>Sordariomycetes</taxon>
        <taxon>Hypocreomycetidae</taxon>
        <taxon>Hypocreales</taxon>
        <taxon>Hypocreales incertae sedis</taxon>
        <taxon>Trichothecium</taxon>
    </lineage>
</organism>
<reference evidence="1" key="1">
    <citation type="submission" date="2022-10" db="EMBL/GenBank/DDBJ databases">
        <title>Complete Genome of Trichothecium roseum strain YXFP-22015, a Plant Pathogen Isolated from Citrus.</title>
        <authorList>
            <person name="Wang Y."/>
            <person name="Zhu L."/>
        </authorList>
    </citation>
    <scope>NUCLEOTIDE SEQUENCE</scope>
    <source>
        <strain evidence="1">YXFP-22015</strain>
    </source>
</reference>